<dbReference type="GO" id="GO:0000981">
    <property type="term" value="F:DNA-binding transcription factor activity, RNA polymerase II-specific"/>
    <property type="evidence" value="ECO:0007669"/>
    <property type="project" value="TreeGrafter"/>
</dbReference>
<dbReference type="AlphaFoldDB" id="A0A6U4TF02"/>
<evidence type="ECO:0000313" key="9">
    <source>
        <dbReference type="EMBL" id="CAD8951171.1"/>
    </source>
</evidence>
<keyword evidence="2" id="KW-0805">Transcription regulation</keyword>
<dbReference type="GO" id="GO:0046983">
    <property type="term" value="F:protein dimerization activity"/>
    <property type="evidence" value="ECO:0007669"/>
    <property type="project" value="InterPro"/>
</dbReference>
<feature type="region of interest" description="Disordered" evidence="7">
    <location>
        <begin position="1"/>
        <end position="28"/>
    </location>
</feature>
<evidence type="ECO:0000256" key="4">
    <source>
        <dbReference type="ARBA" id="ARBA00023163"/>
    </source>
</evidence>
<dbReference type="EMBL" id="HBFX01009632">
    <property type="protein sequence ID" value="CAD8951171.1"/>
    <property type="molecule type" value="Transcribed_RNA"/>
</dbReference>
<dbReference type="PROSITE" id="PS50888">
    <property type="entry name" value="BHLH"/>
    <property type="match status" value="1"/>
</dbReference>
<dbReference type="PANTHER" id="PTHR15741:SF27">
    <property type="entry name" value="TRANSCRIPTION FACTOR AP-4"/>
    <property type="match status" value="1"/>
</dbReference>
<evidence type="ECO:0000256" key="6">
    <source>
        <dbReference type="SAM" id="Coils"/>
    </source>
</evidence>
<dbReference type="SUPFAM" id="SSF47459">
    <property type="entry name" value="HLH, helix-loop-helix DNA-binding domain"/>
    <property type="match status" value="1"/>
</dbReference>
<feature type="compositionally biased region" description="Basic and acidic residues" evidence="7">
    <location>
        <begin position="15"/>
        <end position="28"/>
    </location>
</feature>
<name>A0A6U4TF02_HEMAN</name>
<gene>
    <name evidence="9" type="ORF">HAND00432_LOCUS5706</name>
</gene>
<dbReference type="InterPro" id="IPR052207">
    <property type="entry name" value="Max-like/E-box_TFs"/>
</dbReference>
<comment type="subcellular location">
    <subcellularLocation>
        <location evidence="1">Nucleus</location>
    </subcellularLocation>
</comment>
<evidence type="ECO:0000256" key="5">
    <source>
        <dbReference type="ARBA" id="ARBA00023242"/>
    </source>
</evidence>
<proteinExistence type="predicted"/>
<evidence type="ECO:0000256" key="3">
    <source>
        <dbReference type="ARBA" id="ARBA00023125"/>
    </source>
</evidence>
<dbReference type="InterPro" id="IPR011598">
    <property type="entry name" value="bHLH_dom"/>
</dbReference>
<dbReference type="PANTHER" id="PTHR15741">
    <property type="entry name" value="BASIC HELIX-LOOP-HELIX ZIP TRANSCRIPTION FACTOR"/>
    <property type="match status" value="1"/>
</dbReference>
<organism evidence="9">
    <name type="scientific">Hemiselmis andersenii</name>
    <name type="common">Cryptophyte alga</name>
    <dbReference type="NCBI Taxonomy" id="464988"/>
    <lineage>
        <taxon>Eukaryota</taxon>
        <taxon>Cryptophyceae</taxon>
        <taxon>Cryptomonadales</taxon>
        <taxon>Hemiselmidaceae</taxon>
        <taxon>Hemiselmis</taxon>
    </lineage>
</organism>
<dbReference type="Gene3D" id="4.10.280.10">
    <property type="entry name" value="Helix-loop-helix DNA-binding domain"/>
    <property type="match status" value="1"/>
</dbReference>
<evidence type="ECO:0000256" key="2">
    <source>
        <dbReference type="ARBA" id="ARBA00023015"/>
    </source>
</evidence>
<evidence type="ECO:0000259" key="8">
    <source>
        <dbReference type="PROSITE" id="PS50888"/>
    </source>
</evidence>
<dbReference type="SMART" id="SM00353">
    <property type="entry name" value="HLH"/>
    <property type="match status" value="1"/>
</dbReference>
<sequence>MPGESSTTQAAQTQRRKESHNLTEQKRRQRINDKIAELKHILPTVGGESTSDKQAPDKATILSDAIEFIRKLHSDVKEVTARKSELERLNAMLVEENKQLKKAASA</sequence>
<keyword evidence="5" id="KW-0539">Nucleus</keyword>
<accession>A0A6U4TF02</accession>
<evidence type="ECO:0000256" key="1">
    <source>
        <dbReference type="ARBA" id="ARBA00004123"/>
    </source>
</evidence>
<dbReference type="InterPro" id="IPR036638">
    <property type="entry name" value="HLH_DNA-bd_sf"/>
</dbReference>
<protein>
    <recommendedName>
        <fullName evidence="8">BHLH domain-containing protein</fullName>
    </recommendedName>
</protein>
<reference evidence="9" key="1">
    <citation type="submission" date="2021-01" db="EMBL/GenBank/DDBJ databases">
        <authorList>
            <person name="Corre E."/>
            <person name="Pelletier E."/>
            <person name="Niang G."/>
            <person name="Scheremetjew M."/>
            <person name="Finn R."/>
            <person name="Kale V."/>
            <person name="Holt S."/>
            <person name="Cochrane G."/>
            <person name="Meng A."/>
            <person name="Brown T."/>
            <person name="Cohen L."/>
        </authorList>
    </citation>
    <scope>NUCLEOTIDE SEQUENCE</scope>
    <source>
        <strain evidence="9">CCMP644</strain>
    </source>
</reference>
<dbReference type="Pfam" id="PF00010">
    <property type="entry name" value="HLH"/>
    <property type="match status" value="1"/>
</dbReference>
<keyword evidence="6" id="KW-0175">Coiled coil</keyword>
<feature type="coiled-coil region" evidence="6">
    <location>
        <begin position="69"/>
        <end position="106"/>
    </location>
</feature>
<feature type="domain" description="BHLH" evidence="8">
    <location>
        <begin position="15"/>
        <end position="72"/>
    </location>
</feature>
<evidence type="ECO:0000256" key="7">
    <source>
        <dbReference type="SAM" id="MobiDB-lite"/>
    </source>
</evidence>
<keyword evidence="3" id="KW-0238">DNA-binding</keyword>
<dbReference type="GO" id="GO:0005634">
    <property type="term" value="C:nucleus"/>
    <property type="evidence" value="ECO:0007669"/>
    <property type="project" value="UniProtKB-SubCell"/>
</dbReference>
<feature type="compositionally biased region" description="Polar residues" evidence="7">
    <location>
        <begin position="1"/>
        <end position="13"/>
    </location>
</feature>
<keyword evidence="4" id="KW-0804">Transcription</keyword>
<dbReference type="GO" id="GO:0000978">
    <property type="term" value="F:RNA polymerase II cis-regulatory region sequence-specific DNA binding"/>
    <property type="evidence" value="ECO:0007669"/>
    <property type="project" value="TreeGrafter"/>
</dbReference>